<evidence type="ECO:0000256" key="4">
    <source>
        <dbReference type="PROSITE-ProRule" id="PRU00221"/>
    </source>
</evidence>
<dbReference type="InterPro" id="IPR001680">
    <property type="entry name" value="WD40_rpt"/>
</dbReference>
<gene>
    <name evidence="6" type="ORF">ABEB36_001808</name>
</gene>
<keyword evidence="2 4" id="KW-0853">WD repeat</keyword>
<dbReference type="InterPro" id="IPR015943">
    <property type="entry name" value="WD40/YVTN_repeat-like_dom_sf"/>
</dbReference>
<dbReference type="PROSITE" id="PS00678">
    <property type="entry name" value="WD_REPEATS_1"/>
    <property type="match status" value="1"/>
</dbReference>
<evidence type="ECO:0000256" key="2">
    <source>
        <dbReference type="ARBA" id="ARBA00022574"/>
    </source>
</evidence>
<evidence type="ECO:0000259" key="5">
    <source>
        <dbReference type="Pfam" id="PF23609"/>
    </source>
</evidence>
<dbReference type="PROSITE" id="PS50082">
    <property type="entry name" value="WD_REPEATS_2"/>
    <property type="match status" value="1"/>
</dbReference>
<dbReference type="InterPro" id="IPR036322">
    <property type="entry name" value="WD40_repeat_dom_sf"/>
</dbReference>
<reference evidence="6 7" key="1">
    <citation type="submission" date="2024-05" db="EMBL/GenBank/DDBJ databases">
        <title>Genetic variation in Jamaican populations of the coffee berry borer (Hypothenemus hampei).</title>
        <authorList>
            <person name="Errbii M."/>
            <person name="Myrie A."/>
        </authorList>
    </citation>
    <scope>NUCLEOTIDE SEQUENCE [LARGE SCALE GENOMIC DNA]</scope>
    <source>
        <strain evidence="6">JA-Hopewell-2020-01-JO</strain>
        <tissue evidence="6">Whole body</tissue>
    </source>
</reference>
<feature type="domain" description="EIPR1-like beta-propeller" evidence="5">
    <location>
        <begin position="5"/>
        <end position="288"/>
    </location>
</feature>
<dbReference type="Pfam" id="PF23609">
    <property type="entry name" value="Beta-prop_EIPR1"/>
    <property type="match status" value="1"/>
</dbReference>
<evidence type="ECO:0000256" key="1">
    <source>
        <dbReference type="ARBA" id="ARBA00005672"/>
    </source>
</evidence>
<dbReference type="EMBL" id="JBDJPC010000001">
    <property type="protein sequence ID" value="KAL1518138.1"/>
    <property type="molecule type" value="Genomic_DNA"/>
</dbReference>
<evidence type="ECO:0000256" key="3">
    <source>
        <dbReference type="ARBA" id="ARBA00022737"/>
    </source>
</evidence>
<feature type="repeat" description="WD" evidence="4">
    <location>
        <begin position="214"/>
        <end position="249"/>
    </location>
</feature>
<organism evidence="6 7">
    <name type="scientific">Hypothenemus hampei</name>
    <name type="common">Coffee berry borer</name>
    <dbReference type="NCBI Taxonomy" id="57062"/>
    <lineage>
        <taxon>Eukaryota</taxon>
        <taxon>Metazoa</taxon>
        <taxon>Ecdysozoa</taxon>
        <taxon>Arthropoda</taxon>
        <taxon>Hexapoda</taxon>
        <taxon>Insecta</taxon>
        <taxon>Pterygota</taxon>
        <taxon>Neoptera</taxon>
        <taxon>Endopterygota</taxon>
        <taxon>Coleoptera</taxon>
        <taxon>Polyphaga</taxon>
        <taxon>Cucujiformia</taxon>
        <taxon>Curculionidae</taxon>
        <taxon>Scolytinae</taxon>
        <taxon>Hypothenemus</taxon>
    </lineage>
</organism>
<keyword evidence="3" id="KW-0677">Repeat</keyword>
<dbReference type="Proteomes" id="UP001566132">
    <property type="component" value="Unassembled WGS sequence"/>
</dbReference>
<sequence>MSNENSVIYGLEFQARALAPQLAETEKIRFIIGTQSLKQANNQIHLVEFNEEISTLKTTVFHHSDGEIWRITTSPLDPLKLATCYNFVTGENNCQFKTALLKLPQTENPENIENLEILTKFDISPYGNEVRTTEFHPNDICKVASVLDTNIVLWDVSESHAKSIKNFKLEGKNNPKFTIGKWNPHQNCNQFTATTETHLKTYDIRSGDLAWQIDGAHNQLIRDLDYNMNKQYHLATCGDDGFVKIWDFRQTQGPVFTMNEHSHWVWSVRFNHYHDQLFLTASSDGQVLLSSAASVSSENNPDIKGDSLDDARKSESKQLLADGPLQWCEHEDSVYSAEWSPSDPWVFASLSYDGRLLVSRVKKSLKYQIML</sequence>
<dbReference type="InterPro" id="IPR059104">
    <property type="entry name" value="Beta-prop_EIPR1-like"/>
</dbReference>
<proteinExistence type="inferred from homology"/>
<protein>
    <recommendedName>
        <fullName evidence="5">EIPR1-like beta-propeller domain-containing protein</fullName>
    </recommendedName>
</protein>
<evidence type="ECO:0000313" key="7">
    <source>
        <dbReference type="Proteomes" id="UP001566132"/>
    </source>
</evidence>
<dbReference type="InterPro" id="IPR019775">
    <property type="entry name" value="WD40_repeat_CS"/>
</dbReference>
<name>A0ABD1FHR4_HYPHA</name>
<dbReference type="SUPFAM" id="SSF50978">
    <property type="entry name" value="WD40 repeat-like"/>
    <property type="match status" value="1"/>
</dbReference>
<keyword evidence="7" id="KW-1185">Reference proteome</keyword>
<dbReference type="AlphaFoldDB" id="A0ABD1FHR4"/>
<dbReference type="InterPro" id="IPR040323">
    <property type="entry name" value="EIPR1"/>
</dbReference>
<comment type="similarity">
    <text evidence="1">Belongs to the WD repeat EIPR1 family.</text>
</comment>
<comment type="caution">
    <text evidence="6">The sequence shown here is derived from an EMBL/GenBank/DDBJ whole genome shotgun (WGS) entry which is preliminary data.</text>
</comment>
<dbReference type="PANTHER" id="PTHR14205">
    <property type="entry name" value="WD-REPEAT PROTEIN"/>
    <property type="match status" value="1"/>
</dbReference>
<dbReference type="PANTHER" id="PTHR14205:SF15">
    <property type="entry name" value="EARP AND GARP COMPLEX-INTERACTING PROTEIN 1"/>
    <property type="match status" value="1"/>
</dbReference>
<evidence type="ECO:0000313" key="6">
    <source>
        <dbReference type="EMBL" id="KAL1518138.1"/>
    </source>
</evidence>
<dbReference type="Gene3D" id="2.130.10.10">
    <property type="entry name" value="YVTN repeat-like/Quinoprotein amine dehydrogenase"/>
    <property type="match status" value="1"/>
</dbReference>
<dbReference type="FunFam" id="2.130.10.10:FF:000732">
    <property type="entry name" value="EARP-interacting protein homolog"/>
    <property type="match status" value="1"/>
</dbReference>
<accession>A0ABD1FHR4</accession>
<dbReference type="Pfam" id="PF00400">
    <property type="entry name" value="WD40"/>
    <property type="match status" value="1"/>
</dbReference>
<dbReference type="SMART" id="SM00320">
    <property type="entry name" value="WD40"/>
    <property type="match status" value="4"/>
</dbReference>